<evidence type="ECO:0000313" key="2">
    <source>
        <dbReference type="Proteomes" id="UP000215355"/>
    </source>
</evidence>
<dbReference type="Proteomes" id="UP000215355">
    <property type="component" value="Chromosome 1"/>
</dbReference>
<name>A0AAJ4XAY3_9SPHI</name>
<gene>
    <name evidence="1" type="ORF">SAMEA4412673_01733</name>
</gene>
<accession>A0AAJ4XAY3</accession>
<reference evidence="1 2" key="1">
    <citation type="submission" date="2017-06" db="EMBL/GenBank/DDBJ databases">
        <authorList>
            <consortium name="Pathogen Informatics"/>
        </authorList>
    </citation>
    <scope>NUCLEOTIDE SEQUENCE [LARGE SCALE GENOMIC DNA]</scope>
    <source>
        <strain evidence="1 2">NCTC12149</strain>
    </source>
</reference>
<evidence type="ECO:0008006" key="3">
    <source>
        <dbReference type="Google" id="ProtNLM"/>
    </source>
</evidence>
<dbReference type="AlphaFoldDB" id="A0AAJ4XAY3"/>
<sequence>MDIQKLLFEEIRSRISNPAAWSKEISELLHLGRDAVYRRERGDVQLTASELGKLCRQYGISLDSYLLSDRHNVVFKHTSLNHQDSYNYSQYIHQMLLQLQHMVSCEQKEIIFCADDVPIFHFMEFAELTYFKLYSWNQAVLNLGVSYEDFVYELKKQHLEPVFKNLHETYCRIPSREIWSRGTIGPILELLEYHYDIGSFRNQDSIGLLLEQLGHLITNLKRWTKRQEKHEGVHFDLYLSPVNLGISQMLCRFDGEQSVSVKLYTINSIATLDMRYVTETIDWIRGVLNKSSCLSKLSEKERIHFFNHLDGCIDGLAGRLNLPQA</sequence>
<organism evidence="1 2">
    <name type="scientific">Sphingobacterium mizutaii</name>
    <dbReference type="NCBI Taxonomy" id="1010"/>
    <lineage>
        <taxon>Bacteria</taxon>
        <taxon>Pseudomonadati</taxon>
        <taxon>Bacteroidota</taxon>
        <taxon>Sphingobacteriia</taxon>
        <taxon>Sphingobacteriales</taxon>
        <taxon>Sphingobacteriaceae</taxon>
        <taxon>Sphingobacterium</taxon>
    </lineage>
</organism>
<proteinExistence type="predicted"/>
<dbReference type="KEGG" id="smiz:4412673_01733"/>
<dbReference type="InterPro" id="IPR001387">
    <property type="entry name" value="Cro/C1-type_HTH"/>
</dbReference>
<dbReference type="EMBL" id="LT906468">
    <property type="protein sequence ID" value="SNV49251.1"/>
    <property type="molecule type" value="Genomic_DNA"/>
</dbReference>
<protein>
    <recommendedName>
        <fullName evidence="3">BetR domain-containing protein</fullName>
    </recommendedName>
</protein>
<dbReference type="CDD" id="cd00093">
    <property type="entry name" value="HTH_XRE"/>
    <property type="match status" value="1"/>
</dbReference>
<evidence type="ECO:0000313" key="1">
    <source>
        <dbReference type="EMBL" id="SNV49251.1"/>
    </source>
</evidence>